<proteinExistence type="predicted"/>
<dbReference type="Proteomes" id="UP000316473">
    <property type="component" value="Plasmid plasmid 1"/>
</dbReference>
<dbReference type="KEGG" id="nst:Nstercoris_02315"/>
<reference evidence="1 2" key="1">
    <citation type="submission" date="2019-06" db="EMBL/GenBank/DDBJ databases">
        <title>Nitrosomonas stercoris KYUHI-S whole genome shotgun sequence.</title>
        <authorList>
            <person name="Nakagawa T."/>
            <person name="Tsuchiya Y."/>
            <person name="Takahashi R."/>
        </authorList>
    </citation>
    <scope>NUCLEOTIDE SEQUENCE [LARGE SCALE GENOMIC DNA]</scope>
    <source>
        <strain evidence="1 2">KYUHI-S</strain>
        <plasmid evidence="2">1 dna</plasmid>
    </source>
</reference>
<protein>
    <submittedName>
        <fullName evidence="1">Uncharacterized protein</fullName>
    </submittedName>
</protein>
<geneLocation type="plasmid" evidence="2">
    <name>1 dna</name>
</geneLocation>
<dbReference type="EMBL" id="AP019756">
    <property type="protein sequence ID" value="BBL36036.1"/>
    <property type="molecule type" value="Genomic_DNA"/>
</dbReference>
<dbReference type="AlphaFoldDB" id="A0A4Y1YPE0"/>
<keyword evidence="1" id="KW-0614">Plasmid</keyword>
<sequence>MYYLIETNYVGPNRTQDQYIDASKIEICVSPAVTNSSGEKLTRGWCGTTNDWAVYAHGEYATIEEARAAINEIFGEVRDSDANGDSFEPDDEDVVQTFKSGKYAPMSSQNTADWAYEWIQSDIDADTTDEHITDLVAEYEAEANRFGGTLDSDLEDFMKQRRQELIDELEDKI</sequence>
<gene>
    <name evidence="1" type="ORF">Nstercoris_02315</name>
</gene>
<organism evidence="1 2">
    <name type="scientific">Nitrosomonas stercoris</name>
    <dbReference type="NCBI Taxonomy" id="1444684"/>
    <lineage>
        <taxon>Bacteria</taxon>
        <taxon>Pseudomonadati</taxon>
        <taxon>Pseudomonadota</taxon>
        <taxon>Betaproteobacteria</taxon>
        <taxon>Nitrosomonadales</taxon>
        <taxon>Nitrosomonadaceae</taxon>
        <taxon>Nitrosomonas</taxon>
    </lineage>
</organism>
<accession>A0A4Y1YPE0</accession>
<name>A0A4Y1YPE0_9PROT</name>
<evidence type="ECO:0000313" key="2">
    <source>
        <dbReference type="Proteomes" id="UP000316473"/>
    </source>
</evidence>
<keyword evidence="2" id="KW-1185">Reference proteome</keyword>
<evidence type="ECO:0000313" key="1">
    <source>
        <dbReference type="EMBL" id="BBL36036.1"/>
    </source>
</evidence>